<comment type="caution">
    <text evidence="1">The sequence shown here is derived from an EMBL/GenBank/DDBJ whole genome shotgun (WGS) entry which is preliminary data.</text>
</comment>
<evidence type="ECO:0000313" key="1">
    <source>
        <dbReference type="EMBL" id="RMX11542.1"/>
    </source>
</evidence>
<evidence type="ECO:0000313" key="2">
    <source>
        <dbReference type="Proteomes" id="UP000281171"/>
    </source>
</evidence>
<name>A0A3M6R867_9BURK</name>
<dbReference type="Proteomes" id="UP000281171">
    <property type="component" value="Unassembled WGS sequence"/>
</dbReference>
<dbReference type="EMBL" id="RDQK01000002">
    <property type="protein sequence ID" value="RMX11542.1"/>
    <property type="molecule type" value="Genomic_DNA"/>
</dbReference>
<dbReference type="AlphaFoldDB" id="A0A3M6R867"/>
<accession>A0A3M6R867</accession>
<gene>
    <name evidence="1" type="ORF">EBQ24_00915</name>
</gene>
<reference evidence="1 2" key="1">
    <citation type="submission" date="2018-10" db="EMBL/GenBank/DDBJ databases">
        <title>Comamonadaceae CDC group NO-1 genome sequencing and assembly.</title>
        <authorList>
            <person name="Bernier A.-M."/>
            <person name="Bernard K."/>
        </authorList>
    </citation>
    <scope>NUCLEOTIDE SEQUENCE [LARGE SCALE GENOMIC DNA]</scope>
    <source>
        <strain evidence="1 2">NML180581</strain>
    </source>
</reference>
<protein>
    <submittedName>
        <fullName evidence="1">Uncharacterized protein</fullName>
    </submittedName>
</protein>
<sequence>MCYALKATIHWALLNVVMRESFLDFRPPTFFERIGHIYLAGHFPCGVSNYGITQAKNATILVY</sequence>
<proteinExistence type="predicted"/>
<organism evidence="1 2">
    <name type="scientific">Allofranklinella schreckenbergeri</name>
    <dbReference type="NCBI Taxonomy" id="1076744"/>
    <lineage>
        <taxon>Bacteria</taxon>
        <taxon>Pseudomonadati</taxon>
        <taxon>Pseudomonadota</taxon>
        <taxon>Betaproteobacteria</taxon>
        <taxon>Burkholderiales</taxon>
        <taxon>Comamonadaceae</taxon>
        <taxon>Allofranklinella</taxon>
    </lineage>
</organism>